<dbReference type="PROSITE" id="PS00092">
    <property type="entry name" value="N6_MTASE"/>
    <property type="match status" value="1"/>
</dbReference>
<proteinExistence type="inferred from homology"/>
<dbReference type="CDD" id="cd02440">
    <property type="entry name" value="AdoMet_MTases"/>
    <property type="match status" value="1"/>
</dbReference>
<evidence type="ECO:0000256" key="5">
    <source>
        <dbReference type="ARBA" id="ARBA00022691"/>
    </source>
</evidence>
<evidence type="ECO:0000313" key="10">
    <source>
        <dbReference type="Proteomes" id="UP000623842"/>
    </source>
</evidence>
<protein>
    <recommendedName>
        <fullName evidence="6">Ribosomal RNA large subunit methyltransferase G</fullName>
        <ecNumber evidence="6">2.1.1.174</ecNumber>
    </recommendedName>
    <alternativeName>
        <fullName evidence="6">23S rRNA m2G1835 methyltransferase</fullName>
    </alternativeName>
    <alternativeName>
        <fullName evidence="6">rRNA (guanine-N(2)-)-methyltransferase RlmG</fullName>
    </alternativeName>
</protein>
<dbReference type="GO" id="GO:0005737">
    <property type="term" value="C:cytoplasm"/>
    <property type="evidence" value="ECO:0007669"/>
    <property type="project" value="UniProtKB-SubCell"/>
</dbReference>
<feature type="domain" description="Methyltransferase small" evidence="7">
    <location>
        <begin position="204"/>
        <end position="375"/>
    </location>
</feature>
<dbReference type="GO" id="GO:0003676">
    <property type="term" value="F:nucleic acid binding"/>
    <property type="evidence" value="ECO:0007669"/>
    <property type="project" value="InterPro"/>
</dbReference>
<accession>A0A919BG76</accession>
<sequence>MQSPFIVNDQPLFLTRFPANQVTRSLQAWDSTDEYLVNYVNESQVIDSSKTILVFNDSFGALSLSFPQSKVFSVTDSVVSQFGLKANAKQNNLDVSNLTLLTSLDTLPDQVDVIVFKIPKSKQLLEEQLSAIRQQYGCTAAFIAGDKAKNIHSSTLAIFEKRLGTTTTSLAVKKARLVFCQLDAPIAQTNIPQFKQWQTDDKKYQVFNYSNVFARDKLDIGARFFIEHLPTLRPNQHVIDLGCGNGVLGLYLLQQQPSIQLTQVDESFMAVASAQKTLEFNFPEQASQFKFVANDCLTGFEPDSADHIVCNPPFHQQNAVTDHIAWQMFKDSYNVLKKGAKLTIVGNRQLGYHIKLKRIFGNSKLIASDKKFVILTAKK</sequence>
<dbReference type="InterPro" id="IPR002052">
    <property type="entry name" value="DNA_methylase_N6_adenine_CS"/>
</dbReference>
<dbReference type="PANTHER" id="PTHR47816">
    <property type="entry name" value="RIBOSOMAL RNA SMALL SUBUNIT METHYLTRANSFERASE C"/>
    <property type="match status" value="1"/>
</dbReference>
<dbReference type="PIRSF" id="PIRSF037565">
    <property type="entry name" value="RRNA_m2G_Mtase_RsmD_prd"/>
    <property type="match status" value="1"/>
</dbReference>
<evidence type="ECO:0000256" key="3">
    <source>
        <dbReference type="ARBA" id="ARBA00022603"/>
    </source>
</evidence>
<keyword evidence="3 6" id="KW-0489">Methyltransferase</keyword>
<comment type="function">
    <text evidence="6">Specifically methylates the guanine in position 1835 (m2G1835) of 23S rRNA.</text>
</comment>
<keyword evidence="5 6" id="KW-0949">S-adenosyl-L-methionine</keyword>
<dbReference type="Gene3D" id="3.40.50.150">
    <property type="entry name" value="Vaccinia Virus protein VP39"/>
    <property type="match status" value="2"/>
</dbReference>
<evidence type="ECO:0000256" key="1">
    <source>
        <dbReference type="ARBA" id="ARBA00022490"/>
    </source>
</evidence>
<keyword evidence="1 6" id="KW-0963">Cytoplasm</keyword>
<organism evidence="9 10">
    <name type="scientific">Thalassotalea marina</name>
    <dbReference type="NCBI Taxonomy" id="1673741"/>
    <lineage>
        <taxon>Bacteria</taxon>
        <taxon>Pseudomonadati</taxon>
        <taxon>Pseudomonadota</taxon>
        <taxon>Gammaproteobacteria</taxon>
        <taxon>Alteromonadales</taxon>
        <taxon>Colwelliaceae</taxon>
        <taxon>Thalassotalea</taxon>
    </lineage>
</organism>
<feature type="domain" description="RlmG N-terminal" evidence="8">
    <location>
        <begin position="5"/>
        <end position="183"/>
    </location>
</feature>
<comment type="catalytic activity">
    <reaction evidence="6">
        <text>guanosine(1835) in 23S rRNA + S-adenosyl-L-methionine = N(2)-methylguanosine(1835) in 23S rRNA + S-adenosyl-L-homocysteine + H(+)</text>
        <dbReference type="Rhea" id="RHEA:42744"/>
        <dbReference type="Rhea" id="RHEA-COMP:10217"/>
        <dbReference type="Rhea" id="RHEA-COMP:10218"/>
        <dbReference type="ChEBI" id="CHEBI:15378"/>
        <dbReference type="ChEBI" id="CHEBI:57856"/>
        <dbReference type="ChEBI" id="CHEBI:59789"/>
        <dbReference type="ChEBI" id="CHEBI:74269"/>
        <dbReference type="ChEBI" id="CHEBI:74481"/>
        <dbReference type="EC" id="2.1.1.174"/>
    </reaction>
</comment>
<name>A0A919BG76_9GAMM</name>
<dbReference type="InterPro" id="IPR046977">
    <property type="entry name" value="RsmC/RlmG"/>
</dbReference>
<evidence type="ECO:0000313" key="9">
    <source>
        <dbReference type="EMBL" id="GHF85520.1"/>
    </source>
</evidence>
<comment type="caution">
    <text evidence="9">The sequence shown here is derived from an EMBL/GenBank/DDBJ whole genome shotgun (WGS) entry which is preliminary data.</text>
</comment>
<evidence type="ECO:0000256" key="6">
    <source>
        <dbReference type="HAMAP-Rule" id="MF_01859"/>
    </source>
</evidence>
<evidence type="ECO:0000259" key="8">
    <source>
        <dbReference type="Pfam" id="PF26049"/>
    </source>
</evidence>
<dbReference type="Pfam" id="PF26049">
    <property type="entry name" value="RLMG_N"/>
    <property type="match status" value="1"/>
</dbReference>
<dbReference type="InterPro" id="IPR058679">
    <property type="entry name" value="RlmG_N"/>
</dbReference>
<evidence type="ECO:0000256" key="2">
    <source>
        <dbReference type="ARBA" id="ARBA00022552"/>
    </source>
</evidence>
<comment type="subcellular location">
    <subcellularLocation>
        <location evidence="6">Cytoplasm</location>
    </subcellularLocation>
</comment>
<evidence type="ECO:0000256" key="4">
    <source>
        <dbReference type="ARBA" id="ARBA00022679"/>
    </source>
</evidence>
<keyword evidence="4 6" id="KW-0808">Transferase</keyword>
<evidence type="ECO:0000259" key="7">
    <source>
        <dbReference type="Pfam" id="PF05175"/>
    </source>
</evidence>
<dbReference type="SUPFAM" id="SSF53335">
    <property type="entry name" value="S-adenosyl-L-methionine-dependent methyltransferases"/>
    <property type="match status" value="1"/>
</dbReference>
<dbReference type="InterPro" id="IPR017237">
    <property type="entry name" value="RLMG"/>
</dbReference>
<dbReference type="EC" id="2.1.1.174" evidence="6"/>
<dbReference type="RefSeq" id="WP_189768155.1">
    <property type="nucleotide sequence ID" value="NZ_BNCK01000002.1"/>
</dbReference>
<dbReference type="EMBL" id="BNCK01000002">
    <property type="protein sequence ID" value="GHF85520.1"/>
    <property type="molecule type" value="Genomic_DNA"/>
</dbReference>
<dbReference type="PANTHER" id="PTHR47816:SF5">
    <property type="entry name" value="RIBOSOMAL RNA LARGE SUBUNIT METHYLTRANSFERASE G"/>
    <property type="match status" value="1"/>
</dbReference>
<dbReference type="HAMAP" id="MF_01859">
    <property type="entry name" value="23SrRNA_methyltr_G"/>
    <property type="match status" value="1"/>
</dbReference>
<dbReference type="GO" id="GO:0052916">
    <property type="term" value="F:23S rRNA (guanine(1835)-N(2))-methyltransferase activity"/>
    <property type="evidence" value="ECO:0007669"/>
    <property type="project" value="UniProtKB-EC"/>
</dbReference>
<comment type="similarity">
    <text evidence="6">Belongs to the methyltransferase superfamily. RlmG family.</text>
</comment>
<reference evidence="9" key="1">
    <citation type="journal article" date="2014" name="Int. J. Syst. Evol. Microbiol.">
        <title>Complete genome sequence of Corynebacterium casei LMG S-19264T (=DSM 44701T), isolated from a smear-ripened cheese.</title>
        <authorList>
            <consortium name="US DOE Joint Genome Institute (JGI-PGF)"/>
            <person name="Walter F."/>
            <person name="Albersmeier A."/>
            <person name="Kalinowski J."/>
            <person name="Ruckert C."/>
        </authorList>
    </citation>
    <scope>NUCLEOTIDE SEQUENCE</scope>
    <source>
        <strain evidence="9">KCTC 42731</strain>
    </source>
</reference>
<dbReference type="InterPro" id="IPR007848">
    <property type="entry name" value="Small_mtfrase_dom"/>
</dbReference>
<dbReference type="Pfam" id="PF05175">
    <property type="entry name" value="MTS"/>
    <property type="match status" value="1"/>
</dbReference>
<dbReference type="Proteomes" id="UP000623842">
    <property type="component" value="Unassembled WGS sequence"/>
</dbReference>
<gene>
    <name evidence="6 9" type="primary">rlmG</name>
    <name evidence="9" type="ORF">GCM10017161_11350</name>
</gene>
<keyword evidence="10" id="KW-1185">Reference proteome</keyword>
<keyword evidence="2 6" id="KW-0698">rRNA processing</keyword>
<dbReference type="AlphaFoldDB" id="A0A919BG76"/>
<dbReference type="InterPro" id="IPR029063">
    <property type="entry name" value="SAM-dependent_MTases_sf"/>
</dbReference>
<reference evidence="9" key="2">
    <citation type="submission" date="2020-09" db="EMBL/GenBank/DDBJ databases">
        <authorList>
            <person name="Sun Q."/>
            <person name="Kim S."/>
        </authorList>
    </citation>
    <scope>NUCLEOTIDE SEQUENCE</scope>
    <source>
        <strain evidence="9">KCTC 42731</strain>
    </source>
</reference>